<proteinExistence type="predicted"/>
<protein>
    <submittedName>
        <fullName evidence="2">Phage integrase SAM-like domain-containing protein</fullName>
    </submittedName>
</protein>
<evidence type="ECO:0000313" key="3">
    <source>
        <dbReference type="Proteomes" id="UP001324380"/>
    </source>
</evidence>
<name>A0ABZ0TYP0_9SPHI</name>
<organism evidence="2 3">
    <name type="scientific">Mucilaginibacter sabulilitoris</name>
    <dbReference type="NCBI Taxonomy" id="1173583"/>
    <lineage>
        <taxon>Bacteria</taxon>
        <taxon>Pseudomonadati</taxon>
        <taxon>Bacteroidota</taxon>
        <taxon>Sphingobacteriia</taxon>
        <taxon>Sphingobacteriales</taxon>
        <taxon>Sphingobacteriaceae</taxon>
        <taxon>Mucilaginibacter</taxon>
    </lineage>
</organism>
<sequence>MVLKHHKKEDGTYNIKYRLTHNRKITYINTNYFAGEKQLKKDLTVKDRFLLSVVSTDIAKYRMRMLELESVLIYLNVKELANRLIQPDENFVVDIVAFAKQYVSELLEQGRKGSSYPILTVTNSLCDYFGSQKVEIDRINSIMLPDYERYLRKERKFKRKNKLGKDVNYVSKGLSRLRPA</sequence>
<dbReference type="RefSeq" id="WP_321565336.1">
    <property type="nucleotide sequence ID" value="NZ_CP139558.1"/>
</dbReference>
<reference evidence="2 3" key="1">
    <citation type="submission" date="2023-11" db="EMBL/GenBank/DDBJ databases">
        <title>Analysis of the Genomes of Mucilaginibacter gossypii cycad 4 and M. sabulilitoris SNA2: microbes with the potential for plant growth promotion.</title>
        <authorList>
            <person name="Hirsch A.M."/>
            <person name="Humm E."/>
            <person name="Rubbi M."/>
            <person name="Del Vecchio G."/>
            <person name="Ha S.M."/>
            <person name="Pellegrini M."/>
            <person name="Gunsalus R.P."/>
        </authorList>
    </citation>
    <scope>NUCLEOTIDE SEQUENCE [LARGE SCALE GENOMIC DNA]</scope>
    <source>
        <strain evidence="2 3">SNA2</strain>
    </source>
</reference>
<keyword evidence="3" id="KW-1185">Reference proteome</keyword>
<dbReference type="Gene3D" id="1.10.150.130">
    <property type="match status" value="1"/>
</dbReference>
<dbReference type="EMBL" id="CP139558">
    <property type="protein sequence ID" value="WPU96235.1"/>
    <property type="molecule type" value="Genomic_DNA"/>
</dbReference>
<dbReference type="Proteomes" id="UP001324380">
    <property type="component" value="Chromosome"/>
</dbReference>
<gene>
    <name evidence="2" type="ORF">SNE25_11970</name>
</gene>
<dbReference type="InterPro" id="IPR010998">
    <property type="entry name" value="Integrase_recombinase_N"/>
</dbReference>
<evidence type="ECO:0000256" key="1">
    <source>
        <dbReference type="ARBA" id="ARBA00023125"/>
    </source>
</evidence>
<accession>A0ABZ0TYP0</accession>
<evidence type="ECO:0000313" key="2">
    <source>
        <dbReference type="EMBL" id="WPU96235.1"/>
    </source>
</evidence>
<keyword evidence="1" id="KW-0238">DNA-binding</keyword>